<dbReference type="PRINTS" id="PR00075">
    <property type="entry name" value="FACDDSATRASE"/>
</dbReference>
<feature type="domain" description="Fatty acid desaturase" evidence="13">
    <location>
        <begin position="41"/>
        <end position="266"/>
    </location>
</feature>
<sequence>MSLPGTGIQQAERVGIVRFRVWLVHIASLGVFFLPVTPQLLGFAVIGYFVRVFAWEAGSHRYFSHRAFRTTRVFQLFLAVLAAASAQRGPLWWAAHHRVHHRHSDQPGDPHSPVQRGFWYAHLGWVLDQDKLNTDLDAVKDLSRFPELVWVNQYHYLFPYALLVLTWAAGQYTAAFGRGGLGLSAMVWGFFLPTLLSLHATFAVNTLVHARKVGWLQRRRFHTSDTTTNAWLLAIPTMGAGWHNNHHRYMGAARAGFYWWELDLAFCVLKVLALFGIVWDLHPVPDKVLAEGRQRKAAADTARPLEEMH</sequence>
<comment type="similarity">
    <text evidence="2">Belongs to the fatty acid desaturase type 2 family.</text>
</comment>
<evidence type="ECO:0000256" key="3">
    <source>
        <dbReference type="ARBA" id="ARBA00022516"/>
    </source>
</evidence>
<dbReference type="GO" id="GO:0016020">
    <property type="term" value="C:membrane"/>
    <property type="evidence" value="ECO:0007669"/>
    <property type="project" value="UniProtKB-SubCell"/>
</dbReference>
<dbReference type="CDD" id="cd03505">
    <property type="entry name" value="Delta9-FADS-like"/>
    <property type="match status" value="1"/>
</dbReference>
<evidence type="ECO:0000256" key="11">
    <source>
        <dbReference type="ARBA" id="ARBA00023160"/>
    </source>
</evidence>
<keyword evidence="11" id="KW-0275">Fatty acid biosynthesis</keyword>
<keyword evidence="7 14" id="KW-0560">Oxidoreductase</keyword>
<evidence type="ECO:0000256" key="12">
    <source>
        <dbReference type="SAM" id="Phobius"/>
    </source>
</evidence>
<dbReference type="RefSeq" id="WP_197334166.1">
    <property type="nucleotide sequence ID" value="NZ_CP115945.1"/>
</dbReference>
<dbReference type="AlphaFoldDB" id="G3ACK8"/>
<dbReference type="EC" id="1.14.19.1" evidence="14"/>
<feature type="transmembrane region" description="Helical" evidence="12">
    <location>
        <begin position="74"/>
        <end position="95"/>
    </location>
</feature>
<feature type="transmembrane region" description="Helical" evidence="12">
    <location>
        <begin position="257"/>
        <end position="279"/>
    </location>
</feature>
<protein>
    <submittedName>
        <fullName evidence="14">Delta-9 acyl-phospholipid desaturase</fullName>
        <ecNumber evidence="14">1.14.19.1</ecNumber>
    </submittedName>
</protein>
<keyword evidence="10 12" id="KW-0472">Membrane</keyword>
<keyword evidence="8" id="KW-0408">Iron</keyword>
<keyword evidence="5" id="KW-0276">Fatty acid metabolism</keyword>
<dbReference type="EMBL" id="FR854092">
    <property type="protein sequence ID" value="CCA87301.1"/>
    <property type="molecule type" value="Genomic_DNA"/>
</dbReference>
<evidence type="ECO:0000313" key="14">
    <source>
        <dbReference type="EMBL" id="CCA87301.1"/>
    </source>
</evidence>
<keyword evidence="9" id="KW-0443">Lipid metabolism</keyword>
<proteinExistence type="inferred from homology"/>
<dbReference type="InterPro" id="IPR015876">
    <property type="entry name" value="Acyl-CoA_DS"/>
</dbReference>
<evidence type="ECO:0000256" key="5">
    <source>
        <dbReference type="ARBA" id="ARBA00022832"/>
    </source>
</evidence>
<reference evidence="14" key="2">
    <citation type="submission" date="2011-04" db="EMBL/GenBank/DDBJ databases">
        <authorList>
            <person name="Genoscope - CEA"/>
        </authorList>
    </citation>
    <scope>NUCLEOTIDE SEQUENCE</scope>
    <source>
        <strain evidence="14">R24</strain>
    </source>
</reference>
<keyword evidence="3" id="KW-0444">Lipid biosynthesis</keyword>
<feature type="transmembrane region" description="Helical" evidence="12">
    <location>
        <begin position="154"/>
        <end position="174"/>
    </location>
</feature>
<feature type="transmembrane region" description="Helical" evidence="12">
    <location>
        <begin position="21"/>
        <end position="54"/>
    </location>
</feature>
<evidence type="ECO:0000256" key="8">
    <source>
        <dbReference type="ARBA" id="ARBA00023004"/>
    </source>
</evidence>
<dbReference type="GO" id="GO:0004768">
    <property type="term" value="F:stearoyl-CoA 9-desaturase activity"/>
    <property type="evidence" value="ECO:0007669"/>
    <property type="project" value="UniProtKB-EC"/>
</dbReference>
<gene>
    <name evidence="14" type="ORF">RALSY_mp30628</name>
</gene>
<comment type="subcellular location">
    <subcellularLocation>
        <location evidence="1">Membrane</location>
        <topology evidence="1">Multi-pass membrane protein</topology>
    </subcellularLocation>
</comment>
<reference evidence="14" key="1">
    <citation type="journal article" date="2011" name="PLoS ONE">
        <title>Ralstonia syzygii, the Blood Disease Bacterium and some Asian R. solanacearum strains form a single genomic species despite divergent lifestyles.</title>
        <authorList>
            <person name="Remenant B."/>
            <person name="de Cambiaire J.C."/>
            <person name="Cellier G."/>
            <person name="Jacobs J.M."/>
            <person name="Mangenot S."/>
            <person name="Barbe V."/>
            <person name="Lajus A."/>
            <person name="Vallenet D."/>
            <person name="Medigue C."/>
            <person name="Fegan M."/>
            <person name="Allen C."/>
            <person name="Prior P."/>
        </authorList>
    </citation>
    <scope>NUCLEOTIDE SEQUENCE</scope>
    <source>
        <strain evidence="14">R24</strain>
    </source>
</reference>
<accession>G3ACK8</accession>
<dbReference type="PANTHER" id="PTHR11351">
    <property type="entry name" value="ACYL-COA DESATURASE"/>
    <property type="match status" value="1"/>
</dbReference>
<keyword evidence="6 12" id="KW-1133">Transmembrane helix</keyword>
<name>G3ACK8_9RALS</name>
<evidence type="ECO:0000259" key="13">
    <source>
        <dbReference type="Pfam" id="PF00487"/>
    </source>
</evidence>
<evidence type="ECO:0000256" key="9">
    <source>
        <dbReference type="ARBA" id="ARBA00023098"/>
    </source>
</evidence>
<evidence type="ECO:0000256" key="6">
    <source>
        <dbReference type="ARBA" id="ARBA00022989"/>
    </source>
</evidence>
<evidence type="ECO:0000256" key="1">
    <source>
        <dbReference type="ARBA" id="ARBA00004141"/>
    </source>
</evidence>
<dbReference type="GO" id="GO:0006633">
    <property type="term" value="P:fatty acid biosynthetic process"/>
    <property type="evidence" value="ECO:0007669"/>
    <property type="project" value="UniProtKB-KW"/>
</dbReference>
<dbReference type="PANTHER" id="PTHR11351:SF31">
    <property type="entry name" value="DESATURASE 1, ISOFORM A-RELATED"/>
    <property type="match status" value="1"/>
</dbReference>
<evidence type="ECO:0000256" key="7">
    <source>
        <dbReference type="ARBA" id="ARBA00023002"/>
    </source>
</evidence>
<feature type="transmembrane region" description="Helical" evidence="12">
    <location>
        <begin position="186"/>
        <end position="210"/>
    </location>
</feature>
<evidence type="ECO:0000256" key="2">
    <source>
        <dbReference type="ARBA" id="ARBA00008749"/>
    </source>
</evidence>
<evidence type="ECO:0000256" key="10">
    <source>
        <dbReference type="ARBA" id="ARBA00023136"/>
    </source>
</evidence>
<dbReference type="Pfam" id="PF00487">
    <property type="entry name" value="FA_desaturase"/>
    <property type="match status" value="1"/>
</dbReference>
<organism evidence="14">
    <name type="scientific">Ralstonia syzygii R24</name>
    <dbReference type="NCBI Taxonomy" id="907261"/>
    <lineage>
        <taxon>Bacteria</taxon>
        <taxon>Pseudomonadati</taxon>
        <taxon>Pseudomonadota</taxon>
        <taxon>Betaproteobacteria</taxon>
        <taxon>Burkholderiales</taxon>
        <taxon>Burkholderiaceae</taxon>
        <taxon>Ralstonia</taxon>
        <taxon>Ralstonia solanacearum species complex</taxon>
    </lineage>
</organism>
<keyword evidence="4 12" id="KW-0812">Transmembrane</keyword>
<evidence type="ECO:0000256" key="4">
    <source>
        <dbReference type="ARBA" id="ARBA00022692"/>
    </source>
</evidence>
<dbReference type="InterPro" id="IPR005804">
    <property type="entry name" value="FA_desaturase_dom"/>
</dbReference>